<protein>
    <submittedName>
        <fullName evidence="2">Uncharacterized protein</fullName>
    </submittedName>
</protein>
<evidence type="ECO:0000313" key="1">
    <source>
        <dbReference type="Proteomes" id="UP000887540"/>
    </source>
</evidence>
<sequence length="73" mass="8274">MACKEDGSISDLAIITNAFSSTWLTIKANATFGQDSFWWANAEGIYNDNKTFPGYSYWNDSDHTPMTYTQFSQ</sequence>
<proteinExistence type="predicted"/>
<dbReference type="AlphaFoldDB" id="A0A914EQX7"/>
<evidence type="ECO:0000313" key="2">
    <source>
        <dbReference type="WBParaSite" id="ACRNAN_scaffold9874.g10806.t1"/>
    </source>
</evidence>
<accession>A0A914EQX7</accession>
<keyword evidence="1" id="KW-1185">Reference proteome</keyword>
<name>A0A914EQX7_9BILA</name>
<reference evidence="2" key="1">
    <citation type="submission" date="2022-11" db="UniProtKB">
        <authorList>
            <consortium name="WormBaseParasite"/>
        </authorList>
    </citation>
    <scope>IDENTIFICATION</scope>
</reference>
<dbReference type="Proteomes" id="UP000887540">
    <property type="component" value="Unplaced"/>
</dbReference>
<organism evidence="1 2">
    <name type="scientific">Acrobeloides nanus</name>
    <dbReference type="NCBI Taxonomy" id="290746"/>
    <lineage>
        <taxon>Eukaryota</taxon>
        <taxon>Metazoa</taxon>
        <taxon>Ecdysozoa</taxon>
        <taxon>Nematoda</taxon>
        <taxon>Chromadorea</taxon>
        <taxon>Rhabditida</taxon>
        <taxon>Tylenchina</taxon>
        <taxon>Cephalobomorpha</taxon>
        <taxon>Cephaloboidea</taxon>
        <taxon>Cephalobidae</taxon>
        <taxon>Acrobeloides</taxon>
    </lineage>
</organism>
<dbReference type="WBParaSite" id="ACRNAN_scaffold9874.g10806.t1">
    <property type="protein sequence ID" value="ACRNAN_scaffold9874.g10806.t1"/>
    <property type="gene ID" value="ACRNAN_scaffold9874.g10806"/>
</dbReference>